<dbReference type="Proteomes" id="UP000038830">
    <property type="component" value="Unassembled WGS sequence"/>
</dbReference>
<sequence>MSRIIVKNLPKYITEERLQEHFSKKGQVTDVKLRKNSKGESRRFAFIGFKSDQDAEDCVKYFDGSFLDTAKLSVSLAKSFADPTVPKSFKEKRREALQRVKEREQREQEKEERIRERKRQKLEKKNRIDDEIAQNPELQEFIQATNPSGQTKSWSNDIVVNEGGAPSNSLLEQALALKSGESVENKFQNEVADEIFKLPENESDDDYEDFGEKKNDQEEDDEPMMGLDAFNNAEAKGEQESKENDEAISDLEWLKKRRIRISENEAAVTVTEPSKSEEKVVEDDKLEQQISEPLEPIEPEKNDEELSIEKIRETGRLFLRNILYTATEDEFRTLFGKFGELEEVHIAIDTRTGKSKGFCYIKFVNPDDAVNAYIELDKQIFQGRLMHIIPAEGKKDHRLDEFDLKNLPLKKQRELKKKNDASKSQFSWNSLYLNQDAVMDTIAADLGVQKSELIDPENASSAVKQALAEAHVIGDVRKFFESKGIDLLKFQTKERDDAVLLAKNIPYGTTESEILDLFSPYGELKRVIMPPSGTIAIVQYRDAPSGRSAFTKLSYRRFKKSILYLEKGPKDLFTRAPSEDEIVTTSEVKEDAKEIQHNEKDIIEEDTEVFEGPTVSVFVKNLNFSTTPQDLTKLMSKLDGFVLATIKTKPDPRDSTKTQSMGYGFAEFKTKDQANTAVRAIDGVVLDGHKLSLKLSHRQSTASSSSSSKKSKSKSSKIIVKNLPFEATRKDVFELFNSFGQLKSVRVPKKFDKSARGFAFVEFLLPNEAEAAMDQLQGVHLLGRRLVMQYAEQDSGDAEAEIEKMTKKVKKQVATTQLGALRSNGKRKLDLGDEDEE</sequence>
<evidence type="ECO:0000256" key="6">
    <source>
        <dbReference type="ARBA" id="ARBA00022884"/>
    </source>
</evidence>
<evidence type="ECO:0000256" key="2">
    <source>
        <dbReference type="ARBA" id="ARBA00008033"/>
    </source>
</evidence>
<feature type="domain" description="RRM" evidence="11">
    <location>
        <begin position="315"/>
        <end position="393"/>
    </location>
</feature>
<keyword evidence="5" id="KW-0677">Repeat</keyword>
<proteinExistence type="inferred from homology"/>
<dbReference type="Gene3D" id="3.30.70.330">
    <property type="match status" value="5"/>
</dbReference>
<evidence type="ECO:0000256" key="9">
    <source>
        <dbReference type="PROSITE-ProRule" id="PRU00176"/>
    </source>
</evidence>
<protein>
    <recommendedName>
        <fullName evidence="3">Multiple RNA-binding domain-containing protein 1</fullName>
    </recommendedName>
</protein>
<dbReference type="GO" id="GO:1990904">
    <property type="term" value="C:ribonucleoprotein complex"/>
    <property type="evidence" value="ECO:0007669"/>
    <property type="project" value="UniProtKB-KW"/>
</dbReference>
<dbReference type="FunFam" id="3.30.70.330:FF:000459">
    <property type="entry name" value="Multiple RNA-binding domain-containing protein 1"/>
    <property type="match status" value="1"/>
</dbReference>
<evidence type="ECO:0000256" key="5">
    <source>
        <dbReference type="ARBA" id="ARBA00022737"/>
    </source>
</evidence>
<dbReference type="SMART" id="SM00360">
    <property type="entry name" value="RRM"/>
    <property type="match status" value="5"/>
</dbReference>
<dbReference type="Pfam" id="PF00076">
    <property type="entry name" value="RRM_1"/>
    <property type="match status" value="5"/>
</dbReference>
<keyword evidence="8" id="KW-0687">Ribonucleoprotein</keyword>
<accession>A0A0H5C441</accession>
<feature type="domain" description="RRM" evidence="11">
    <location>
        <begin position="2"/>
        <end position="79"/>
    </location>
</feature>
<dbReference type="InterPro" id="IPR035979">
    <property type="entry name" value="RBD_domain_sf"/>
</dbReference>
<comment type="subcellular location">
    <subcellularLocation>
        <location evidence="1">Nucleus</location>
    </subcellularLocation>
</comment>
<evidence type="ECO:0000259" key="11">
    <source>
        <dbReference type="PROSITE" id="PS50102"/>
    </source>
</evidence>
<dbReference type="AlphaFoldDB" id="A0A0H5C441"/>
<dbReference type="GO" id="GO:0005634">
    <property type="term" value="C:nucleus"/>
    <property type="evidence" value="ECO:0007669"/>
    <property type="project" value="UniProtKB-SubCell"/>
</dbReference>
<dbReference type="InterPro" id="IPR051945">
    <property type="entry name" value="RRM_MRD1_RNA_proc_ribogen"/>
</dbReference>
<dbReference type="PANTHER" id="PTHR48039:SF5">
    <property type="entry name" value="RNA-BINDING PROTEIN 28"/>
    <property type="match status" value="1"/>
</dbReference>
<organism evidence="12 13">
    <name type="scientific">Cyberlindnera jadinii (strain ATCC 18201 / CBS 1600 / BCRC 20928 / JCM 3617 / NBRC 0987 / NRRL Y-1542)</name>
    <name type="common">Torula yeast</name>
    <name type="synonym">Candida utilis</name>
    <dbReference type="NCBI Taxonomy" id="983966"/>
    <lineage>
        <taxon>Eukaryota</taxon>
        <taxon>Fungi</taxon>
        <taxon>Dikarya</taxon>
        <taxon>Ascomycota</taxon>
        <taxon>Saccharomycotina</taxon>
        <taxon>Saccharomycetes</taxon>
        <taxon>Phaffomycetales</taxon>
        <taxon>Phaffomycetaceae</taxon>
        <taxon>Cyberlindnera</taxon>
    </lineage>
</organism>
<feature type="domain" description="RRM" evidence="11">
    <location>
        <begin position="716"/>
        <end position="793"/>
    </location>
</feature>
<name>A0A0H5C441_CYBJN</name>
<evidence type="ECO:0000256" key="1">
    <source>
        <dbReference type="ARBA" id="ARBA00004123"/>
    </source>
</evidence>
<keyword evidence="7" id="KW-0539">Nucleus</keyword>
<dbReference type="CDD" id="cd12568">
    <property type="entry name" value="RRM3_MRD1"/>
    <property type="match status" value="1"/>
</dbReference>
<feature type="region of interest" description="Disordered" evidence="10">
    <location>
        <begin position="100"/>
        <end position="138"/>
    </location>
</feature>
<keyword evidence="6 9" id="KW-0694">RNA-binding</keyword>
<dbReference type="InterPro" id="IPR000504">
    <property type="entry name" value="RRM_dom"/>
</dbReference>
<evidence type="ECO:0000313" key="13">
    <source>
        <dbReference type="Proteomes" id="UP000038830"/>
    </source>
</evidence>
<dbReference type="GO" id="GO:0006364">
    <property type="term" value="P:rRNA processing"/>
    <property type="evidence" value="ECO:0007669"/>
    <property type="project" value="UniProtKB-KW"/>
</dbReference>
<dbReference type="GO" id="GO:0003729">
    <property type="term" value="F:mRNA binding"/>
    <property type="evidence" value="ECO:0007669"/>
    <property type="project" value="TreeGrafter"/>
</dbReference>
<evidence type="ECO:0000256" key="7">
    <source>
        <dbReference type="ARBA" id="ARBA00023242"/>
    </source>
</evidence>
<evidence type="ECO:0000313" key="12">
    <source>
        <dbReference type="EMBL" id="CEP22713.1"/>
    </source>
</evidence>
<dbReference type="InterPro" id="IPR034482">
    <property type="entry name" value="Mrd1_RRM3"/>
</dbReference>
<feature type="region of interest" description="Disordered" evidence="10">
    <location>
        <begin position="194"/>
        <end position="225"/>
    </location>
</feature>
<dbReference type="EMBL" id="CDQK01000003">
    <property type="protein sequence ID" value="CEP22713.1"/>
    <property type="molecule type" value="Genomic_DNA"/>
</dbReference>
<dbReference type="InterPro" id="IPR003954">
    <property type="entry name" value="RRM_euk-type"/>
</dbReference>
<dbReference type="FunFam" id="3.30.70.330:FF:000247">
    <property type="entry name" value="Multiple RNA-binding domain-containing protein 1"/>
    <property type="match status" value="1"/>
</dbReference>
<dbReference type="SMART" id="SM00361">
    <property type="entry name" value="RRM_1"/>
    <property type="match status" value="3"/>
</dbReference>
<reference evidence="13" key="1">
    <citation type="journal article" date="2015" name="J. Biotechnol.">
        <title>The structure of the Cyberlindnera jadinii genome and its relation to Candida utilis analyzed by the occurrence of single nucleotide polymorphisms.</title>
        <authorList>
            <person name="Rupp O."/>
            <person name="Brinkrolf K."/>
            <person name="Buerth C."/>
            <person name="Kunigo M."/>
            <person name="Schneider J."/>
            <person name="Jaenicke S."/>
            <person name="Goesmann A."/>
            <person name="Puehler A."/>
            <person name="Jaeger K.-E."/>
            <person name="Ernst J.F."/>
        </authorList>
    </citation>
    <scope>NUCLEOTIDE SEQUENCE [LARGE SCALE GENOMIC DNA]</scope>
    <source>
        <strain evidence="13">ATCC 18201 / CBS 1600 / BCRC 20928 / JCM 3617 / NBRC 0987 / NRRL Y-1542</strain>
    </source>
</reference>
<feature type="domain" description="RRM" evidence="11">
    <location>
        <begin position="615"/>
        <end position="698"/>
    </location>
</feature>
<evidence type="ECO:0000256" key="4">
    <source>
        <dbReference type="ARBA" id="ARBA00022552"/>
    </source>
</evidence>
<dbReference type="SUPFAM" id="SSF54928">
    <property type="entry name" value="RNA-binding domain, RBD"/>
    <property type="match status" value="4"/>
</dbReference>
<feature type="compositionally biased region" description="Basic and acidic residues" evidence="10">
    <location>
        <begin position="100"/>
        <end position="115"/>
    </location>
</feature>
<gene>
    <name evidence="12" type="primary">MRD1</name>
    <name evidence="12" type="ORF">BN1211_3122</name>
</gene>
<dbReference type="PROSITE" id="PS50102">
    <property type="entry name" value="RRM"/>
    <property type="match status" value="5"/>
</dbReference>
<comment type="similarity">
    <text evidence="2">Belongs to the RRM MRD1 family.</text>
</comment>
<evidence type="ECO:0000256" key="8">
    <source>
        <dbReference type="ARBA" id="ARBA00023274"/>
    </source>
</evidence>
<evidence type="ECO:0000256" key="10">
    <source>
        <dbReference type="SAM" id="MobiDB-lite"/>
    </source>
</evidence>
<dbReference type="CDD" id="cd12565">
    <property type="entry name" value="RRM1_MRD1"/>
    <property type="match status" value="1"/>
</dbReference>
<feature type="domain" description="RRM" evidence="11">
    <location>
        <begin position="498"/>
        <end position="570"/>
    </location>
</feature>
<dbReference type="PANTHER" id="PTHR48039">
    <property type="entry name" value="RNA-BINDING MOTIF PROTEIN 14B"/>
    <property type="match status" value="1"/>
</dbReference>
<evidence type="ECO:0000256" key="3">
    <source>
        <dbReference type="ARBA" id="ARBA00013428"/>
    </source>
</evidence>
<dbReference type="InterPro" id="IPR012677">
    <property type="entry name" value="Nucleotide-bd_a/b_plait_sf"/>
</dbReference>
<keyword evidence="4" id="KW-0698">rRNA processing</keyword>